<dbReference type="EMBL" id="MCOG01000002">
    <property type="protein sequence ID" value="ORY86441.1"/>
    <property type="molecule type" value="Genomic_DNA"/>
</dbReference>
<dbReference type="PROSITE" id="PS50088">
    <property type="entry name" value="ANK_REPEAT"/>
    <property type="match status" value="1"/>
</dbReference>
<evidence type="ECO:0000313" key="4">
    <source>
        <dbReference type="Proteomes" id="UP000193920"/>
    </source>
</evidence>
<sequence length="597" mass="68512">MNYETFEIKLFENLKNKNSKCLKEIENNKEIIKSNLGENGEPEILEGFITKLSSVILQANSKKIFSLIEDVLLHPCFSRVLGRFRESDILIKACQKANKYALKWLLTMNINLVTQDNENGMTALMYAVSDSSLFFVVQELLRNPYQSFLNIEDKNGETALFHALKNKEALNILVTNPNIEINHINKKGETALLYCCKYDIFESIQTLLVNKNINVNMHDEDLQTPAMILTRKNRDNELRKLNMRNCNYDYINKKGESALSIILKKIYCEKYDNFNFLLRDQVNILTSFVHLNCNFSIPVDEDENTAIMVFLLAKDYYTLGYVMRYHKGIDLSVKNKYGESASSLCLKSEGFVGIRQFLKYPSFDLEYIDNNGNTMLMLCAMNNMQQMIERVIENNVNIINNVNNRNENALIIATKLDCSKAIATLIEYPIFVNQQDCLGNTALHYAVDIENTFIIKLLIKTKADINIKNNDGLTPIDIAKEKKNDDLVNCLTNSSSSQSSSSSSSSVKNKNENENIMQFKGNPNLEYKETIKNLLPYMGNRYSEHPLDPKTMKRLKHIYEEKIGKLNESTNNNEYRFGPRDSRQAVLQLSVALTLIL</sequence>
<dbReference type="Pfam" id="PF12796">
    <property type="entry name" value="Ank_2"/>
    <property type="match status" value="2"/>
</dbReference>
<dbReference type="PANTHER" id="PTHR24118">
    <property type="entry name" value="POTE ANKYRIN DOMAIN"/>
    <property type="match status" value="1"/>
</dbReference>
<evidence type="ECO:0000313" key="3">
    <source>
        <dbReference type="EMBL" id="ORY86441.1"/>
    </source>
</evidence>
<feature type="region of interest" description="Disordered" evidence="2">
    <location>
        <begin position="489"/>
        <end position="521"/>
    </location>
</feature>
<dbReference type="PANTHER" id="PTHR24118:SF99">
    <property type="entry name" value="POTE ANKYRIN DOMAIN FAMILY MEMBER 3C-RELATED"/>
    <property type="match status" value="1"/>
</dbReference>
<dbReference type="InterPro" id="IPR002110">
    <property type="entry name" value="Ankyrin_rpt"/>
</dbReference>
<keyword evidence="1" id="KW-0040">ANK repeat</keyword>
<gene>
    <name evidence="3" type="ORF">LY90DRAFT_663094</name>
</gene>
<dbReference type="SMART" id="SM00248">
    <property type="entry name" value="ANK"/>
    <property type="match status" value="8"/>
</dbReference>
<accession>A0A1Y2FR17</accession>
<comment type="caution">
    <text evidence="3">The sequence shown here is derived from an EMBL/GenBank/DDBJ whole genome shotgun (WGS) entry which is preliminary data.</text>
</comment>
<dbReference type="STRING" id="1754190.A0A1Y2FR17"/>
<dbReference type="AlphaFoldDB" id="A0A1Y2FR17"/>
<evidence type="ECO:0000256" key="1">
    <source>
        <dbReference type="PROSITE-ProRule" id="PRU00023"/>
    </source>
</evidence>
<evidence type="ECO:0000256" key="2">
    <source>
        <dbReference type="SAM" id="MobiDB-lite"/>
    </source>
</evidence>
<dbReference type="InterPro" id="IPR036770">
    <property type="entry name" value="Ankyrin_rpt-contain_sf"/>
</dbReference>
<dbReference type="Proteomes" id="UP000193920">
    <property type="component" value="Unassembled WGS sequence"/>
</dbReference>
<dbReference type="SUPFAM" id="SSF48403">
    <property type="entry name" value="Ankyrin repeat"/>
    <property type="match status" value="2"/>
</dbReference>
<organism evidence="3 4">
    <name type="scientific">Neocallimastix californiae</name>
    <dbReference type="NCBI Taxonomy" id="1754190"/>
    <lineage>
        <taxon>Eukaryota</taxon>
        <taxon>Fungi</taxon>
        <taxon>Fungi incertae sedis</taxon>
        <taxon>Chytridiomycota</taxon>
        <taxon>Chytridiomycota incertae sedis</taxon>
        <taxon>Neocallimastigomycetes</taxon>
        <taxon>Neocallimastigales</taxon>
        <taxon>Neocallimastigaceae</taxon>
        <taxon>Neocallimastix</taxon>
    </lineage>
</organism>
<dbReference type="OrthoDB" id="2096613at2759"/>
<dbReference type="PROSITE" id="PS50297">
    <property type="entry name" value="ANK_REP_REGION"/>
    <property type="match status" value="1"/>
</dbReference>
<proteinExistence type="predicted"/>
<reference evidence="3 4" key="1">
    <citation type="submission" date="2016-08" db="EMBL/GenBank/DDBJ databases">
        <title>A Parts List for Fungal Cellulosomes Revealed by Comparative Genomics.</title>
        <authorList>
            <consortium name="DOE Joint Genome Institute"/>
            <person name="Haitjema C.H."/>
            <person name="Gilmore S.P."/>
            <person name="Henske J.K."/>
            <person name="Solomon K.V."/>
            <person name="De Groot R."/>
            <person name="Kuo A."/>
            <person name="Mondo S.J."/>
            <person name="Salamov A.A."/>
            <person name="Labutti K."/>
            <person name="Zhao Z."/>
            <person name="Chiniquy J."/>
            <person name="Barry K."/>
            <person name="Brewer H.M."/>
            <person name="Purvine S.O."/>
            <person name="Wright A.T."/>
            <person name="Boxma B."/>
            <person name="Van Alen T."/>
            <person name="Hackstein J.H."/>
            <person name="Baker S.E."/>
            <person name="Grigoriev I.V."/>
            <person name="O'Malley M.A."/>
        </authorList>
    </citation>
    <scope>NUCLEOTIDE SEQUENCE [LARGE SCALE GENOMIC DNA]</scope>
    <source>
        <strain evidence="3 4">G1</strain>
    </source>
</reference>
<feature type="repeat" description="ANK" evidence="1">
    <location>
        <begin position="438"/>
        <end position="470"/>
    </location>
</feature>
<dbReference type="Gene3D" id="1.25.40.20">
    <property type="entry name" value="Ankyrin repeat-containing domain"/>
    <property type="match status" value="2"/>
</dbReference>
<feature type="compositionally biased region" description="Low complexity" evidence="2">
    <location>
        <begin position="494"/>
        <end position="506"/>
    </location>
</feature>
<name>A0A1Y2FR17_9FUNG</name>
<protein>
    <submittedName>
        <fullName evidence="3">Ankyrin</fullName>
    </submittedName>
</protein>
<keyword evidence="4" id="KW-1185">Reference proteome</keyword>